<dbReference type="EMBL" id="JAUJEB010000001">
    <property type="protein sequence ID" value="MDN5212413.1"/>
    <property type="molecule type" value="Genomic_DNA"/>
</dbReference>
<proteinExistence type="predicted"/>
<comment type="caution">
    <text evidence="2">The sequence shown here is derived from an EMBL/GenBank/DDBJ whole genome shotgun (WGS) entry which is preliminary data.</text>
</comment>
<name>A0ABT8L3X7_9BACT</name>
<evidence type="ECO:0000256" key="1">
    <source>
        <dbReference type="SAM" id="Phobius"/>
    </source>
</evidence>
<dbReference type="Proteomes" id="UP001172083">
    <property type="component" value="Unassembled WGS sequence"/>
</dbReference>
<feature type="transmembrane region" description="Helical" evidence="1">
    <location>
        <begin position="125"/>
        <end position="144"/>
    </location>
</feature>
<evidence type="ECO:0000313" key="3">
    <source>
        <dbReference type="Proteomes" id="UP001172083"/>
    </source>
</evidence>
<organism evidence="2 3">
    <name type="scientific">Agaribacillus aureus</name>
    <dbReference type="NCBI Taxonomy" id="3051825"/>
    <lineage>
        <taxon>Bacteria</taxon>
        <taxon>Pseudomonadati</taxon>
        <taxon>Bacteroidota</taxon>
        <taxon>Cytophagia</taxon>
        <taxon>Cytophagales</taxon>
        <taxon>Splendidivirgaceae</taxon>
        <taxon>Agaribacillus</taxon>
    </lineage>
</organism>
<evidence type="ECO:0000313" key="2">
    <source>
        <dbReference type="EMBL" id="MDN5212413.1"/>
    </source>
</evidence>
<gene>
    <name evidence="2" type="ORF">QQ020_10165</name>
</gene>
<keyword evidence="1" id="KW-1133">Transmembrane helix</keyword>
<keyword evidence="3" id="KW-1185">Reference proteome</keyword>
<reference evidence="2" key="1">
    <citation type="submission" date="2023-06" db="EMBL/GenBank/DDBJ databases">
        <title>Genomic of Agaribacillus aureum.</title>
        <authorList>
            <person name="Wang G."/>
        </authorList>
    </citation>
    <scope>NUCLEOTIDE SEQUENCE</scope>
    <source>
        <strain evidence="2">BMA12</strain>
    </source>
</reference>
<keyword evidence="1" id="KW-0812">Transmembrane</keyword>
<sequence length="257" mass="29698">MQEKNRHILDRAIASLSDRKAPKDTWLKISRQLDEIDAQGLEHFEKACENVRENLIEAPDIWDKITESLDQMDEMTESEDLNPHILKDAVKALPQHQSPDNLFDNIIDRVETGKKSKKLIFNRRYQLSGIAAMILLVTSISFWLNRDTTREDTNGTITYSEEIVPPTDNINTLLSSFEEEDEVLAFVEANCLQIELKCDNDEFKGLLSQYKELDTVKQTLMAEIAAHQEQVRLMDYLVRVEKEKTEVGKKLIQYLLS</sequence>
<keyword evidence="1" id="KW-0472">Membrane</keyword>
<dbReference type="RefSeq" id="WP_346757730.1">
    <property type="nucleotide sequence ID" value="NZ_JAUJEB010000001.1"/>
</dbReference>
<protein>
    <submittedName>
        <fullName evidence="2">Uncharacterized protein</fullName>
    </submittedName>
</protein>
<accession>A0ABT8L3X7</accession>